<evidence type="ECO:0000256" key="5">
    <source>
        <dbReference type="ARBA" id="ARBA00022741"/>
    </source>
</evidence>
<reference evidence="12 13" key="1">
    <citation type="journal article" date="2016" name="Nat. Commun.">
        <title>Thousands of microbial genomes shed light on interconnected biogeochemical processes in an aquifer system.</title>
        <authorList>
            <person name="Anantharaman K."/>
            <person name="Brown C.T."/>
            <person name="Hug L.A."/>
            <person name="Sharon I."/>
            <person name="Castelle C.J."/>
            <person name="Probst A.J."/>
            <person name="Thomas B.C."/>
            <person name="Singh A."/>
            <person name="Wilkins M.J."/>
            <person name="Karaoz U."/>
            <person name="Brodie E.L."/>
            <person name="Williams K.H."/>
            <person name="Hubbard S.S."/>
            <person name="Banfield J.F."/>
        </authorList>
    </citation>
    <scope>NUCLEOTIDE SEQUENCE [LARGE SCALE GENOMIC DNA]</scope>
</reference>
<dbReference type="EC" id="6.1.1.10" evidence="2"/>
<keyword evidence="5 10" id="KW-0547">Nucleotide-binding</keyword>
<feature type="domain" description="Methionyl/Leucyl tRNA synthetase" evidence="11">
    <location>
        <begin position="6"/>
        <end position="365"/>
    </location>
</feature>
<dbReference type="SUPFAM" id="SSF47323">
    <property type="entry name" value="Anticodon-binding domain of a subclass of class I aminoacyl-tRNA synthetases"/>
    <property type="match status" value="1"/>
</dbReference>
<keyword evidence="6 10" id="KW-0067">ATP-binding</keyword>
<organism evidence="12 13">
    <name type="scientific">candidate division WWE3 bacterium RIFCSPLOWO2_01_FULL_37_15</name>
    <dbReference type="NCBI Taxonomy" id="1802622"/>
    <lineage>
        <taxon>Bacteria</taxon>
        <taxon>Katanobacteria</taxon>
    </lineage>
</organism>
<evidence type="ECO:0000259" key="11">
    <source>
        <dbReference type="Pfam" id="PF09334"/>
    </source>
</evidence>
<accession>A0A1F4UX16</accession>
<evidence type="ECO:0000313" key="12">
    <source>
        <dbReference type="EMBL" id="OGC48743.1"/>
    </source>
</evidence>
<dbReference type="InterPro" id="IPR014758">
    <property type="entry name" value="Met-tRNA_synth"/>
</dbReference>
<evidence type="ECO:0000256" key="1">
    <source>
        <dbReference type="ARBA" id="ARBA00003314"/>
    </source>
</evidence>
<dbReference type="NCBIfam" id="TIGR00398">
    <property type="entry name" value="metG"/>
    <property type="match status" value="1"/>
</dbReference>
<keyword evidence="4 10" id="KW-0436">Ligase</keyword>
<sequence length="482" mass="55704">MTKKNVFITTAIDYTNDVIHIGQAYEKILADCVARYYRLKLGDSGNGEKVYFLTGTDEHGTTNEKAARARNLEPIAHVNEISTKDKEQIDSLNISYNRFIRTTDEDHKKVVTEFLNKALQTGDVYKSKYVGYYCEGCESHKTLSELNENKQCPLHLTRQIQELEEDNYFFKWSKYVDFLKDLIKNSPEFILPAGKQNEMLAFLEKGLNDIPISRPFTKVPWGIPVPGDEEQVVYVWYDALVNYYTAGIQNGFWNEETKIIHFVGKDVVRFHTLLWPAMLKNVNYHLPDTVYVHGFINLNGEKISKSRGNVIRPSELVEQFGVDAVRYFFLKHGPITEDVSISVEHLREVYNADLANGLGNTVARIAKLAEKSGLEFTEHTINQEEALGETFEVFFRFNDFRVDLVLQKIWEKLAELDKHVNGNEPWKITDEQKLKEVLDYEVNQIRNVARWIEPFIPNTALKIQKQFSSNVIKTNAVLFPRL</sequence>
<dbReference type="PANTHER" id="PTHR43326">
    <property type="entry name" value="METHIONYL-TRNA SYNTHETASE"/>
    <property type="match status" value="1"/>
</dbReference>
<keyword evidence="8 10" id="KW-0030">Aminoacyl-tRNA synthetase</keyword>
<dbReference type="AlphaFoldDB" id="A0A1F4UX16"/>
<evidence type="ECO:0000256" key="9">
    <source>
        <dbReference type="ARBA" id="ARBA00030904"/>
    </source>
</evidence>
<gene>
    <name evidence="12" type="ORF">A3A69_01835</name>
</gene>
<evidence type="ECO:0000256" key="3">
    <source>
        <dbReference type="ARBA" id="ARBA00018753"/>
    </source>
</evidence>
<dbReference type="InterPro" id="IPR023457">
    <property type="entry name" value="Met-tRNA_synth_2"/>
</dbReference>
<evidence type="ECO:0000256" key="4">
    <source>
        <dbReference type="ARBA" id="ARBA00022598"/>
    </source>
</evidence>
<comment type="function">
    <text evidence="1">Is required not only for elongation of protein synthesis but also for the initiation of all mRNA translation through initiator tRNA(fMet) aminoacylation.</text>
</comment>
<dbReference type="GO" id="GO:0005524">
    <property type="term" value="F:ATP binding"/>
    <property type="evidence" value="ECO:0007669"/>
    <property type="project" value="UniProtKB-KW"/>
</dbReference>
<dbReference type="PRINTS" id="PR01041">
    <property type="entry name" value="TRNASYNTHMET"/>
</dbReference>
<dbReference type="GO" id="GO:0006431">
    <property type="term" value="P:methionyl-tRNA aminoacylation"/>
    <property type="evidence" value="ECO:0007669"/>
    <property type="project" value="InterPro"/>
</dbReference>
<dbReference type="Pfam" id="PF09334">
    <property type="entry name" value="tRNA-synt_1g"/>
    <property type="match status" value="1"/>
</dbReference>
<protein>
    <recommendedName>
        <fullName evidence="3">Methionine--tRNA ligase</fullName>
        <ecNumber evidence="2">6.1.1.10</ecNumber>
    </recommendedName>
    <alternativeName>
        <fullName evidence="9">Methionyl-tRNA synthetase</fullName>
    </alternativeName>
</protein>
<comment type="caution">
    <text evidence="12">The sequence shown here is derived from an EMBL/GenBank/DDBJ whole genome shotgun (WGS) entry which is preliminary data.</text>
</comment>
<evidence type="ECO:0000256" key="10">
    <source>
        <dbReference type="RuleBase" id="RU363039"/>
    </source>
</evidence>
<dbReference type="SUPFAM" id="SSF52374">
    <property type="entry name" value="Nucleotidylyl transferase"/>
    <property type="match status" value="1"/>
</dbReference>
<dbReference type="InterPro" id="IPR014729">
    <property type="entry name" value="Rossmann-like_a/b/a_fold"/>
</dbReference>
<dbReference type="Gene3D" id="2.170.220.10">
    <property type="match status" value="1"/>
</dbReference>
<proteinExistence type="inferred from homology"/>
<dbReference type="InterPro" id="IPR033911">
    <property type="entry name" value="MetRS_core"/>
</dbReference>
<comment type="similarity">
    <text evidence="10">Belongs to the class-I aminoacyl-tRNA synthetase family.</text>
</comment>
<dbReference type="EMBL" id="MEVF01000034">
    <property type="protein sequence ID" value="OGC48743.1"/>
    <property type="molecule type" value="Genomic_DNA"/>
</dbReference>
<dbReference type="Proteomes" id="UP000177458">
    <property type="component" value="Unassembled WGS sequence"/>
</dbReference>
<evidence type="ECO:0000256" key="6">
    <source>
        <dbReference type="ARBA" id="ARBA00022840"/>
    </source>
</evidence>
<evidence type="ECO:0000313" key="13">
    <source>
        <dbReference type="Proteomes" id="UP000177458"/>
    </source>
</evidence>
<evidence type="ECO:0000256" key="8">
    <source>
        <dbReference type="ARBA" id="ARBA00023146"/>
    </source>
</evidence>
<dbReference type="GO" id="GO:0004825">
    <property type="term" value="F:methionine-tRNA ligase activity"/>
    <property type="evidence" value="ECO:0007669"/>
    <property type="project" value="UniProtKB-EC"/>
</dbReference>
<dbReference type="Gene3D" id="3.40.50.620">
    <property type="entry name" value="HUPs"/>
    <property type="match status" value="1"/>
</dbReference>
<dbReference type="FunFam" id="2.170.220.10:FF:000003">
    <property type="entry name" value="Methionine--tRNA ligase"/>
    <property type="match status" value="1"/>
</dbReference>
<keyword evidence="7 10" id="KW-0648">Protein biosynthesis</keyword>
<dbReference type="PANTHER" id="PTHR43326:SF1">
    <property type="entry name" value="METHIONINE--TRNA LIGASE, MITOCHONDRIAL"/>
    <property type="match status" value="1"/>
</dbReference>
<dbReference type="InterPro" id="IPR015413">
    <property type="entry name" value="Methionyl/Leucyl_tRNA_Synth"/>
</dbReference>
<evidence type="ECO:0000256" key="7">
    <source>
        <dbReference type="ARBA" id="ARBA00022917"/>
    </source>
</evidence>
<dbReference type="CDD" id="cd00814">
    <property type="entry name" value="MetRS_core"/>
    <property type="match status" value="1"/>
</dbReference>
<dbReference type="Gene3D" id="1.10.730.10">
    <property type="entry name" value="Isoleucyl-tRNA Synthetase, Domain 1"/>
    <property type="match status" value="1"/>
</dbReference>
<dbReference type="InterPro" id="IPR009080">
    <property type="entry name" value="tRNAsynth_Ia_anticodon-bd"/>
</dbReference>
<name>A0A1F4UX16_UNCKA</name>
<evidence type="ECO:0000256" key="2">
    <source>
        <dbReference type="ARBA" id="ARBA00012838"/>
    </source>
</evidence>